<sequence length="81" mass="9060">MMNVLLKQFKKRYFRYSLIPLSFFVVGIIFFTLSSIEVANSTDVNSGDVGFGYAASGVISIVLSLVTSVSIFVIYFFKNIK</sequence>
<keyword evidence="1" id="KW-0472">Membrane</keyword>
<evidence type="ECO:0000313" key="3">
    <source>
        <dbReference type="Proteomes" id="UP000194737"/>
    </source>
</evidence>
<proteinExistence type="predicted"/>
<evidence type="ECO:0000256" key="1">
    <source>
        <dbReference type="SAM" id="Phobius"/>
    </source>
</evidence>
<feature type="transmembrane region" description="Helical" evidence="1">
    <location>
        <begin position="53"/>
        <end position="77"/>
    </location>
</feature>
<dbReference type="RefSeq" id="WP_086325272.1">
    <property type="nucleotide sequence ID" value="NZ_NGLB01000004.1"/>
</dbReference>
<feature type="transmembrane region" description="Helical" evidence="1">
    <location>
        <begin position="12"/>
        <end position="33"/>
    </location>
</feature>
<name>A0AB73N3Z7_ENTFC</name>
<dbReference type="Proteomes" id="UP000194737">
    <property type="component" value="Unassembled WGS sequence"/>
</dbReference>
<reference evidence="2 3" key="1">
    <citation type="submission" date="2017-05" db="EMBL/GenBank/DDBJ databases">
        <title>The Genome Sequence of Enterococcus faecium 6F2_DIV0138.</title>
        <authorList>
            <consortium name="The Broad Institute Genomics Platform"/>
            <consortium name="The Broad Institute Genomic Center for Infectious Diseases"/>
            <person name="Earl A."/>
            <person name="Manson A."/>
            <person name="Schwartman J."/>
            <person name="Gilmore M."/>
            <person name="Abouelleil A."/>
            <person name="Cao P."/>
            <person name="Chapman S."/>
            <person name="Cusick C."/>
            <person name="Shea T."/>
            <person name="Young S."/>
            <person name="Neafsey D."/>
            <person name="Nusbaum C."/>
            <person name="Birren B."/>
        </authorList>
    </citation>
    <scope>NUCLEOTIDE SEQUENCE [LARGE SCALE GENOMIC DNA]</scope>
    <source>
        <strain evidence="2 3">6F2_DIV0138</strain>
    </source>
</reference>
<evidence type="ECO:0008006" key="4">
    <source>
        <dbReference type="Google" id="ProtNLM"/>
    </source>
</evidence>
<organism evidence="2 3">
    <name type="scientific">Enterococcus faecium</name>
    <name type="common">Streptococcus faecium</name>
    <dbReference type="NCBI Taxonomy" id="1352"/>
    <lineage>
        <taxon>Bacteria</taxon>
        <taxon>Bacillati</taxon>
        <taxon>Bacillota</taxon>
        <taxon>Bacilli</taxon>
        <taxon>Lactobacillales</taxon>
        <taxon>Enterococcaceae</taxon>
        <taxon>Enterococcus</taxon>
    </lineage>
</organism>
<comment type="caution">
    <text evidence="2">The sequence shown here is derived from an EMBL/GenBank/DDBJ whole genome shotgun (WGS) entry which is preliminary data.</text>
</comment>
<keyword evidence="1" id="KW-0812">Transmembrane</keyword>
<gene>
    <name evidence="2" type="ORF">A5804_002872</name>
</gene>
<dbReference type="EMBL" id="NGLB01000004">
    <property type="protein sequence ID" value="OTN94198.1"/>
    <property type="molecule type" value="Genomic_DNA"/>
</dbReference>
<protein>
    <recommendedName>
        <fullName evidence="4">ABC transporter permease</fullName>
    </recommendedName>
</protein>
<evidence type="ECO:0000313" key="2">
    <source>
        <dbReference type="EMBL" id="OTN94198.1"/>
    </source>
</evidence>
<accession>A0AB73N3Z7</accession>
<dbReference type="AlphaFoldDB" id="A0AB73N3Z7"/>
<keyword evidence="1" id="KW-1133">Transmembrane helix</keyword>